<accession>A0ABW8XTM0</accession>
<dbReference type="SUPFAM" id="SSF55729">
    <property type="entry name" value="Acyl-CoA N-acyltransferases (Nat)"/>
    <property type="match status" value="1"/>
</dbReference>
<dbReference type="EC" id="2.3.1.-" evidence="4"/>
<organism evidence="4 5">
    <name type="scientific">Flavobacterium plantiphilum</name>
    <dbReference type="NCBI Taxonomy" id="3163297"/>
    <lineage>
        <taxon>Bacteria</taxon>
        <taxon>Pseudomonadati</taxon>
        <taxon>Bacteroidota</taxon>
        <taxon>Flavobacteriia</taxon>
        <taxon>Flavobacteriales</taxon>
        <taxon>Flavobacteriaceae</taxon>
        <taxon>Flavobacterium</taxon>
    </lineage>
</organism>
<keyword evidence="5" id="KW-1185">Reference proteome</keyword>
<reference evidence="4 5" key="1">
    <citation type="submission" date="2024-06" db="EMBL/GenBank/DDBJ databases">
        <authorList>
            <person name="Kaempfer P."/>
            <person name="Viver T."/>
        </authorList>
    </citation>
    <scope>NUCLEOTIDE SEQUENCE [LARGE SCALE GENOMIC DNA]</scope>
    <source>
        <strain evidence="4 5">ST-87</strain>
    </source>
</reference>
<dbReference type="GO" id="GO:0016746">
    <property type="term" value="F:acyltransferase activity"/>
    <property type="evidence" value="ECO:0007669"/>
    <property type="project" value="UniProtKB-KW"/>
</dbReference>
<evidence type="ECO:0000256" key="1">
    <source>
        <dbReference type="ARBA" id="ARBA00022679"/>
    </source>
</evidence>
<evidence type="ECO:0000256" key="2">
    <source>
        <dbReference type="ARBA" id="ARBA00023315"/>
    </source>
</evidence>
<evidence type="ECO:0000313" key="4">
    <source>
        <dbReference type="EMBL" id="MFL9830907.1"/>
    </source>
</evidence>
<name>A0ABW8XTM0_9FLAO</name>
<dbReference type="RefSeq" id="WP_408081383.1">
    <property type="nucleotide sequence ID" value="NZ_JBELQA010000004.1"/>
</dbReference>
<keyword evidence="1 4" id="KW-0808">Transferase</keyword>
<gene>
    <name evidence="4" type="ORF">ABS764_08605</name>
</gene>
<sequence length="185" mass="21276">MIIKKAAPEDSKSIAPYLLLAMESIIYTFIGEKNPAKATEFLLYFIEKENNQYSYQNCWVVEDQNQIIAAVNIYDGEKLKELRKPVTDYINKQYGQNLNIEDETESGEYYIDTLGVNPQYQGKGIGSELLRFLTKEYSKYNLPLGLLVDTENPLAKKLYLKLGFESIGRKKLAGKEMDHLQIKPF</sequence>
<dbReference type="InterPro" id="IPR050680">
    <property type="entry name" value="YpeA/RimI_acetyltransf"/>
</dbReference>
<protein>
    <submittedName>
        <fullName evidence="4">GNAT family N-acetyltransferase</fullName>
        <ecNumber evidence="4">2.3.1.-</ecNumber>
    </submittedName>
</protein>
<dbReference type="Proteomes" id="UP001629260">
    <property type="component" value="Unassembled WGS sequence"/>
</dbReference>
<dbReference type="CDD" id="cd04301">
    <property type="entry name" value="NAT_SF"/>
    <property type="match status" value="1"/>
</dbReference>
<dbReference type="InterPro" id="IPR000182">
    <property type="entry name" value="GNAT_dom"/>
</dbReference>
<feature type="domain" description="N-acetyltransferase" evidence="3">
    <location>
        <begin position="1"/>
        <end position="185"/>
    </location>
</feature>
<keyword evidence="2 4" id="KW-0012">Acyltransferase</keyword>
<comment type="caution">
    <text evidence="4">The sequence shown here is derived from an EMBL/GenBank/DDBJ whole genome shotgun (WGS) entry which is preliminary data.</text>
</comment>
<dbReference type="Pfam" id="PF00583">
    <property type="entry name" value="Acetyltransf_1"/>
    <property type="match status" value="1"/>
</dbReference>
<proteinExistence type="predicted"/>
<dbReference type="PANTHER" id="PTHR43420">
    <property type="entry name" value="ACETYLTRANSFERASE"/>
    <property type="match status" value="1"/>
</dbReference>
<dbReference type="EMBL" id="JBELQA010000004">
    <property type="protein sequence ID" value="MFL9830907.1"/>
    <property type="molecule type" value="Genomic_DNA"/>
</dbReference>
<evidence type="ECO:0000259" key="3">
    <source>
        <dbReference type="PROSITE" id="PS51186"/>
    </source>
</evidence>
<evidence type="ECO:0000313" key="5">
    <source>
        <dbReference type="Proteomes" id="UP001629260"/>
    </source>
</evidence>
<dbReference type="InterPro" id="IPR016181">
    <property type="entry name" value="Acyl_CoA_acyltransferase"/>
</dbReference>
<dbReference type="Gene3D" id="3.40.630.30">
    <property type="match status" value="1"/>
</dbReference>
<dbReference type="PROSITE" id="PS51186">
    <property type="entry name" value="GNAT"/>
    <property type="match status" value="1"/>
</dbReference>